<proteinExistence type="predicted"/>
<dbReference type="OrthoDB" id="3361892at2759"/>
<keyword evidence="3" id="KW-0808">Transferase</keyword>
<dbReference type="GO" id="GO:0043992">
    <property type="term" value="F:histone H3K9 acetyltransferase activity"/>
    <property type="evidence" value="ECO:0007669"/>
    <property type="project" value="EnsemblFungi"/>
</dbReference>
<dbReference type="PANTHER" id="PTHR31571">
    <property type="entry name" value="ALTERED INHERITANCE OF MITOCHONDRIA PROTEIN 6"/>
    <property type="match status" value="1"/>
</dbReference>
<dbReference type="GO" id="GO:0006335">
    <property type="term" value="P:DNA replication-dependent chromatin assembly"/>
    <property type="evidence" value="ECO:0007669"/>
    <property type="project" value="EnsemblFungi"/>
</dbReference>
<dbReference type="PANTHER" id="PTHR31571:SF2">
    <property type="entry name" value="HISTONE ACETYLTRANSFERASE RTT109"/>
    <property type="match status" value="1"/>
</dbReference>
<reference evidence="10 11" key="1">
    <citation type="journal article" date="2011" name="Proc. Natl. Acad. Sci. U.S.A.">
        <title>Evolutionary erosion of yeast sex chromosomes by mating-type switching accidents.</title>
        <authorList>
            <person name="Gordon J.L."/>
            <person name="Armisen D."/>
            <person name="Proux-Wera E."/>
            <person name="Oheigeartaigh S.S."/>
            <person name="Byrne K.P."/>
            <person name="Wolfe K.H."/>
        </authorList>
    </citation>
    <scope>NUCLEOTIDE SEQUENCE [LARGE SCALE GENOMIC DNA]</scope>
    <source>
        <strain evidence="11">ATCC 22294 / BCRC 22015 / CBS 2517 / CECT 1963 / NBRC 1671 / NRRL Y-8276</strain>
    </source>
</reference>
<name>H2AVC2_KAZAF</name>
<keyword evidence="7" id="KW-0804">Transcription</keyword>
<dbReference type="GO" id="GO:0043007">
    <property type="term" value="P:maintenance of rDNA"/>
    <property type="evidence" value="ECO:0007669"/>
    <property type="project" value="EnsemblFungi"/>
</dbReference>
<dbReference type="STRING" id="1071382.H2AVC2"/>
<dbReference type="FunCoup" id="H2AVC2">
    <property type="interactions" value="49"/>
</dbReference>
<dbReference type="RefSeq" id="XP_003957457.1">
    <property type="nucleotide sequence ID" value="XM_003957408.1"/>
</dbReference>
<dbReference type="GO" id="GO:0036408">
    <property type="term" value="F:histone H3K14 acetyltransferase activity"/>
    <property type="evidence" value="ECO:0007669"/>
    <property type="project" value="EnsemblFungi"/>
</dbReference>
<dbReference type="AlphaFoldDB" id="H2AVC2"/>
<evidence type="ECO:0000256" key="2">
    <source>
        <dbReference type="ARBA" id="ARBA00013184"/>
    </source>
</evidence>
<dbReference type="GO" id="GO:0005634">
    <property type="term" value="C:nucleus"/>
    <property type="evidence" value="ECO:0007669"/>
    <property type="project" value="UniProtKB-SubCell"/>
</dbReference>
<dbReference type="SMART" id="SM01250">
    <property type="entry name" value="KAT11"/>
    <property type="match status" value="1"/>
</dbReference>
<dbReference type="InterPro" id="IPR051236">
    <property type="entry name" value="HAT_RTT109-like"/>
</dbReference>
<evidence type="ECO:0000256" key="4">
    <source>
        <dbReference type="ARBA" id="ARBA00022763"/>
    </source>
</evidence>
<dbReference type="EMBL" id="HE650825">
    <property type="protein sequence ID" value="CCF58322.1"/>
    <property type="molecule type" value="Genomic_DNA"/>
</dbReference>
<comment type="catalytic activity">
    <reaction evidence="9">
        <text>L-lysyl-[histone] + acetyl-CoA = N(6)-acetyl-L-lysyl-[histone] + CoA + H(+)</text>
        <dbReference type="Rhea" id="RHEA:21992"/>
        <dbReference type="Rhea" id="RHEA-COMP:9845"/>
        <dbReference type="Rhea" id="RHEA-COMP:11338"/>
        <dbReference type="ChEBI" id="CHEBI:15378"/>
        <dbReference type="ChEBI" id="CHEBI:29969"/>
        <dbReference type="ChEBI" id="CHEBI:57287"/>
        <dbReference type="ChEBI" id="CHEBI:57288"/>
        <dbReference type="ChEBI" id="CHEBI:61930"/>
        <dbReference type="EC" id="2.3.1.48"/>
    </reaction>
    <physiologicalReaction direction="left-to-right" evidence="9">
        <dbReference type="Rhea" id="RHEA:21993"/>
    </physiologicalReaction>
</comment>
<evidence type="ECO:0000313" key="10">
    <source>
        <dbReference type="EMBL" id="CCF58322.1"/>
    </source>
</evidence>
<evidence type="ECO:0000256" key="7">
    <source>
        <dbReference type="ARBA" id="ARBA00023163"/>
    </source>
</evidence>
<dbReference type="InterPro" id="IPR016849">
    <property type="entry name" value="Rtt109"/>
</dbReference>
<evidence type="ECO:0000256" key="6">
    <source>
        <dbReference type="ARBA" id="ARBA00023015"/>
    </source>
</evidence>
<dbReference type="InParanoid" id="H2AVC2"/>
<evidence type="ECO:0000256" key="1">
    <source>
        <dbReference type="ARBA" id="ARBA00004123"/>
    </source>
</evidence>
<protein>
    <recommendedName>
        <fullName evidence="2">histone acetyltransferase</fullName>
        <ecNumber evidence="2">2.3.1.48</ecNumber>
    </recommendedName>
</protein>
<dbReference type="PIRSF" id="PIRSF027124">
    <property type="entry name" value="Histone_acetylase_Rtt109"/>
    <property type="match status" value="1"/>
</dbReference>
<organism evidence="10 11">
    <name type="scientific">Kazachstania africana (strain ATCC 22294 / BCRC 22015 / CBS 2517 / CECT 1963 / NBRC 1671 / NRRL Y-8276)</name>
    <name type="common">Yeast</name>
    <name type="synonym">Kluyveromyces africanus</name>
    <dbReference type="NCBI Taxonomy" id="1071382"/>
    <lineage>
        <taxon>Eukaryota</taxon>
        <taxon>Fungi</taxon>
        <taxon>Dikarya</taxon>
        <taxon>Ascomycota</taxon>
        <taxon>Saccharomycotina</taxon>
        <taxon>Saccharomycetes</taxon>
        <taxon>Saccharomycetales</taxon>
        <taxon>Saccharomycetaceae</taxon>
        <taxon>Kazachstania</taxon>
    </lineage>
</organism>
<evidence type="ECO:0000256" key="8">
    <source>
        <dbReference type="ARBA" id="ARBA00023242"/>
    </source>
</evidence>
<comment type="subcellular location">
    <subcellularLocation>
        <location evidence="1">Nucleus</location>
    </subcellularLocation>
</comment>
<dbReference type="GeneID" id="13882901"/>
<accession>H2AVC2</accession>
<dbReference type="GO" id="GO:0070775">
    <property type="term" value="C:H3 histone acetyltransferase complex"/>
    <property type="evidence" value="ECO:0007669"/>
    <property type="project" value="EnsemblFungi"/>
</dbReference>
<dbReference type="Pfam" id="PF08214">
    <property type="entry name" value="HAT_KAT11"/>
    <property type="match status" value="1"/>
</dbReference>
<evidence type="ECO:0000256" key="3">
    <source>
        <dbReference type="ARBA" id="ARBA00022679"/>
    </source>
</evidence>
<dbReference type="GO" id="GO:1990414">
    <property type="term" value="P:replication-born double-strand break repair via sister chromatid exchange"/>
    <property type="evidence" value="ECO:0007669"/>
    <property type="project" value="EnsemblFungi"/>
</dbReference>
<keyword evidence="8" id="KW-0539">Nucleus</keyword>
<dbReference type="KEGG" id="kaf:KAFR_0E01680"/>
<dbReference type="GO" id="GO:0043994">
    <property type="term" value="F:histone H3K23 acetyltransferase activity"/>
    <property type="evidence" value="ECO:0007669"/>
    <property type="project" value="EnsemblFungi"/>
</dbReference>
<keyword evidence="11" id="KW-1185">Reference proteome</keyword>
<dbReference type="GO" id="GO:0044017">
    <property type="term" value="F:histone H3K27 acetyltransferase activity"/>
    <property type="evidence" value="ECO:0007669"/>
    <property type="project" value="EnsemblFungi"/>
</dbReference>
<keyword evidence="4" id="KW-0227">DNA damage</keyword>
<sequence>MTLRERLQDALPEGHSFELLHLQNIPTEITPIVTASKKYNDATDTSTIKVENFFVLFNNKKAVFAMEVYVYFTLYRQQNEIKGERLLFVSKADTSGYSDVKFSVKSVTTAILSYLLSVDPKAYLTRVKPMTRKYDDLNNELITIKTATQDALRILAKRLRSNGSSVNEKFDKDRLYSSFDFPKDFSTKICLFTRPAPQYLFSKSSENPHKHVLSGEGLLKWWLSILDDIAVNYFTEDTQAKLRIPGEDTKRVQKYLVGTKFQNWSVGDVFANSSNSLAAYAIPLFPDDPKSRFLHELVEENRIKTTSLKSFWIELQERQEFKLSVMVSVIGIIGHTKPFPQSVIRTAETLVTKSKKQFSYIKSYITGEEFNKVEGAHASYQNVKDYYHARLHADLVPLEGKKKSIMCKTNLQSHQPVITMLQPRKKRKQ</sequence>
<dbReference type="GO" id="GO:2001032">
    <property type="term" value="P:regulation of double-strand break repair via nonhomologous end joining"/>
    <property type="evidence" value="ECO:0007669"/>
    <property type="project" value="EnsemblFungi"/>
</dbReference>
<evidence type="ECO:0000256" key="5">
    <source>
        <dbReference type="ARBA" id="ARBA00022990"/>
    </source>
</evidence>
<dbReference type="eggNOG" id="KOG4534">
    <property type="taxonomic scope" value="Eukaryota"/>
</dbReference>
<dbReference type="EC" id="2.3.1.48" evidence="2"/>
<dbReference type="GO" id="GO:0010526">
    <property type="term" value="P:transposable element silencing"/>
    <property type="evidence" value="ECO:0007669"/>
    <property type="project" value="EnsemblFungi"/>
</dbReference>
<dbReference type="Proteomes" id="UP000005220">
    <property type="component" value="Chromosome 5"/>
</dbReference>
<evidence type="ECO:0000313" key="11">
    <source>
        <dbReference type="Proteomes" id="UP000005220"/>
    </source>
</evidence>
<dbReference type="InterPro" id="IPR013178">
    <property type="entry name" value="Histone_AcTrfase_Rtt109/CBP"/>
</dbReference>
<gene>
    <name evidence="10" type="primary">KAFR0E01680</name>
    <name evidence="10" type="ORF">KAFR_0E01680</name>
</gene>
<dbReference type="GO" id="GO:0032931">
    <property type="term" value="F:histone H3K56 acetyltransferase activity"/>
    <property type="evidence" value="ECO:0007669"/>
    <property type="project" value="EnsemblFungi"/>
</dbReference>
<dbReference type="GO" id="GO:0006357">
    <property type="term" value="P:regulation of transcription by RNA polymerase II"/>
    <property type="evidence" value="ECO:0007669"/>
    <property type="project" value="EnsemblFungi"/>
</dbReference>
<evidence type="ECO:0000256" key="9">
    <source>
        <dbReference type="ARBA" id="ARBA00048940"/>
    </source>
</evidence>
<dbReference type="HOGENOM" id="CLU_050421_0_0_1"/>
<keyword evidence="6" id="KW-0805">Transcription regulation</keyword>
<keyword evidence="5" id="KW-0007">Acetylation</keyword>
<dbReference type="PROSITE" id="PS51728">
    <property type="entry name" value="RTT109_HAT"/>
    <property type="match status" value="1"/>
</dbReference>